<dbReference type="AlphaFoldDB" id="A0A075GP59"/>
<organism evidence="1">
    <name type="scientific">uncultured marine thaumarchaeote KM3_168_C06</name>
    <dbReference type="NCBI Taxonomy" id="1456037"/>
    <lineage>
        <taxon>Archaea</taxon>
        <taxon>Nitrososphaerota</taxon>
        <taxon>environmental samples</taxon>
    </lineage>
</organism>
<sequence length="157" mass="17840">MSLAKIKLRIGDNEIEIDSRDFYVDNHTIGKVIENITMLLQESSARIMPYSTEYGVGESNALSSLENAEVYEPEFGEPVFVPLNELHGKLLILSKNSFFDKPRTVSETVNELREHGWIANPLDASKILAKMAFGKELRKGKQDDRSFYFVQKELLAN</sequence>
<name>A0A075GP59_9ARCH</name>
<reference evidence="1" key="1">
    <citation type="journal article" date="2014" name="Genome Biol. Evol.">
        <title>Pangenome evidence for extensive interdomain horizontal transfer affecting lineage core and shell genes in uncultured planktonic thaumarchaeota and euryarchaeota.</title>
        <authorList>
            <person name="Deschamps P."/>
            <person name="Zivanovic Y."/>
            <person name="Moreira D."/>
            <person name="Rodriguez-Valera F."/>
            <person name="Lopez-Garcia P."/>
        </authorList>
    </citation>
    <scope>NUCLEOTIDE SEQUENCE</scope>
</reference>
<protein>
    <submittedName>
        <fullName evidence="1">Uncharacterized protein</fullName>
    </submittedName>
</protein>
<dbReference type="EMBL" id="KF900682">
    <property type="protein sequence ID" value="AIF03533.1"/>
    <property type="molecule type" value="Genomic_DNA"/>
</dbReference>
<accession>A0A075GP59</accession>
<evidence type="ECO:0000313" key="1">
    <source>
        <dbReference type="EMBL" id="AIF03533.1"/>
    </source>
</evidence>
<proteinExistence type="predicted"/>